<keyword evidence="3" id="KW-0808">Transferase</keyword>
<proteinExistence type="inferred from homology"/>
<dbReference type="OrthoDB" id="428346at2759"/>
<protein>
    <submittedName>
        <fullName evidence="7">Uncharacterized protein</fullName>
    </submittedName>
</protein>
<dbReference type="Pfam" id="PF03254">
    <property type="entry name" value="XG_FTase"/>
    <property type="match status" value="1"/>
</dbReference>
<evidence type="ECO:0000256" key="5">
    <source>
        <dbReference type="ARBA" id="ARBA00023316"/>
    </source>
</evidence>
<dbReference type="GO" id="GO:0042546">
    <property type="term" value="P:cell wall biogenesis"/>
    <property type="evidence" value="ECO:0007669"/>
    <property type="project" value="InterPro"/>
</dbReference>
<keyword evidence="5" id="KW-0961">Cell wall biogenesis/degradation</keyword>
<dbReference type="InterPro" id="IPR004938">
    <property type="entry name" value="XG_FTase"/>
</dbReference>
<reference evidence="7 8" key="1">
    <citation type="submission" date="2016-05" db="EMBL/GenBank/DDBJ databases">
        <title>Nuclear genome of Blastocystis sp. subtype 1 NandII.</title>
        <authorList>
            <person name="Gentekaki E."/>
            <person name="Curtis B."/>
            <person name="Stairs C."/>
            <person name="Eme L."/>
            <person name="Herman E."/>
            <person name="Klimes V."/>
            <person name="Arias M.C."/>
            <person name="Elias M."/>
            <person name="Hilliou F."/>
            <person name="Klute M."/>
            <person name="Malik S.-B."/>
            <person name="Pightling A."/>
            <person name="Rachubinski R."/>
            <person name="Salas D."/>
            <person name="Schlacht A."/>
            <person name="Suga H."/>
            <person name="Archibald J."/>
            <person name="Ball S.G."/>
            <person name="Clark G."/>
            <person name="Dacks J."/>
            <person name="Van Der Giezen M."/>
            <person name="Tsaousis A."/>
            <person name="Roger A."/>
        </authorList>
    </citation>
    <scope>NUCLEOTIDE SEQUENCE [LARGE SCALE GENOMIC DNA]</scope>
    <source>
        <strain evidence="8">ATCC 50177 / NandII</strain>
    </source>
</reference>
<feature type="region of interest" description="Disordered" evidence="6">
    <location>
        <begin position="27"/>
        <end position="51"/>
    </location>
</feature>
<evidence type="ECO:0000256" key="4">
    <source>
        <dbReference type="ARBA" id="ARBA00023180"/>
    </source>
</evidence>
<keyword evidence="4" id="KW-0325">Glycoprotein</keyword>
<dbReference type="GO" id="GO:0071555">
    <property type="term" value="P:cell wall organization"/>
    <property type="evidence" value="ECO:0007669"/>
    <property type="project" value="UniProtKB-KW"/>
</dbReference>
<keyword evidence="2" id="KW-0328">Glycosyltransferase</keyword>
<evidence type="ECO:0000256" key="1">
    <source>
        <dbReference type="ARBA" id="ARBA00010481"/>
    </source>
</evidence>
<evidence type="ECO:0000313" key="7">
    <source>
        <dbReference type="EMBL" id="OAO15443.1"/>
    </source>
</evidence>
<dbReference type="GO" id="GO:0016020">
    <property type="term" value="C:membrane"/>
    <property type="evidence" value="ECO:0007669"/>
    <property type="project" value="InterPro"/>
</dbReference>
<dbReference type="GO" id="GO:0008107">
    <property type="term" value="F:galactoside 2-alpha-L-fucosyltransferase activity"/>
    <property type="evidence" value="ECO:0007669"/>
    <property type="project" value="InterPro"/>
</dbReference>
<evidence type="ECO:0000256" key="6">
    <source>
        <dbReference type="SAM" id="MobiDB-lite"/>
    </source>
</evidence>
<sequence>MNRLLSCSLKPISTIASRTPAQLSASFATAKDKKEAASAKSKKASKTEMKQSEKQLKALLLQYYRLRTHEKPKVDPETQKEYAAAAKEYSRQMTILYHTAEKRLNDKLFLRDLAISALPSEALRADAKKTDAEQIPGKYFYPNKKARFEDLSKELACPAAPNRITVIKVKSPSSHRRRRNPLFVGEVEEDFSVDDPYFNHGGNLSSFLRTYTALHNSLTASRSKRVVVYLPMKETGLGNSLLAVSSAFLYAVLTKRAFLLNYGQLTKHFAFPWQEPNSTFSFSRHPTTGFSFWNRHYNVMQPTDKSMRGSSPRTYNRQPGVIVTGFLGFFHLIVRHDNYTEKLVRMGFLQRQHVLDAAAVEALPSPQKERYYTDLATEASRVFLREVMKPQPWVAAMVATVLDGAGDKYRVGFHIRMGNSGSAFKDSHVFLTKSAIWGFAERGESVMRAAGRTARDTVWVLSTDSNLAEEELRAKYGEMIVTASGYRRGHSKTGAKDADGFTRAVIDLLLLSRCDYLVLTSHSTFSVIARTIARDGVPHYMMPSRGY</sequence>
<comment type="similarity">
    <text evidence="1">Belongs to the glycosyltransferase 37 family.</text>
</comment>
<comment type="caution">
    <text evidence="7">The sequence shown here is derived from an EMBL/GenBank/DDBJ whole genome shotgun (WGS) entry which is preliminary data.</text>
</comment>
<name>A0A196SEL4_BLAHN</name>
<evidence type="ECO:0000256" key="3">
    <source>
        <dbReference type="ARBA" id="ARBA00022679"/>
    </source>
</evidence>
<evidence type="ECO:0000313" key="8">
    <source>
        <dbReference type="Proteomes" id="UP000078348"/>
    </source>
</evidence>
<gene>
    <name evidence="7" type="ORF">AV274_2782</name>
</gene>
<evidence type="ECO:0000256" key="2">
    <source>
        <dbReference type="ARBA" id="ARBA00022676"/>
    </source>
</evidence>
<dbReference type="Proteomes" id="UP000078348">
    <property type="component" value="Unassembled WGS sequence"/>
</dbReference>
<dbReference type="EMBL" id="LXWW01000139">
    <property type="protein sequence ID" value="OAO15443.1"/>
    <property type="molecule type" value="Genomic_DNA"/>
</dbReference>
<accession>A0A196SEL4</accession>
<dbReference type="Gene3D" id="3.40.50.11350">
    <property type="match status" value="1"/>
</dbReference>
<keyword evidence="8" id="KW-1185">Reference proteome</keyword>
<organism evidence="7 8">
    <name type="scientific">Blastocystis sp. subtype 1 (strain ATCC 50177 / NandII)</name>
    <dbReference type="NCBI Taxonomy" id="478820"/>
    <lineage>
        <taxon>Eukaryota</taxon>
        <taxon>Sar</taxon>
        <taxon>Stramenopiles</taxon>
        <taxon>Bigyra</taxon>
        <taxon>Opalozoa</taxon>
        <taxon>Opalinata</taxon>
        <taxon>Blastocystidae</taxon>
        <taxon>Blastocystis</taxon>
    </lineage>
</organism>
<dbReference type="AlphaFoldDB" id="A0A196SEL4"/>